<feature type="domain" description="Protein kinase" evidence="11">
    <location>
        <begin position="46"/>
        <end position="312"/>
    </location>
</feature>
<accession>A0A8C8HL39</accession>
<dbReference type="CDD" id="cd14037">
    <property type="entry name" value="STKc_NAK_like"/>
    <property type="match status" value="1"/>
</dbReference>
<feature type="compositionally biased region" description="Polar residues" evidence="10">
    <location>
        <begin position="601"/>
        <end position="610"/>
    </location>
</feature>
<dbReference type="InterPro" id="IPR051744">
    <property type="entry name" value="AP2_assoc_SerThr_kinase"/>
</dbReference>
<reference evidence="12" key="1">
    <citation type="submission" date="2025-08" db="UniProtKB">
        <authorList>
            <consortium name="Ensembl"/>
        </authorList>
    </citation>
    <scope>IDENTIFICATION</scope>
</reference>
<evidence type="ECO:0000256" key="7">
    <source>
        <dbReference type="ARBA" id="ARBA00022840"/>
    </source>
</evidence>
<dbReference type="PROSITE" id="PS50011">
    <property type="entry name" value="PROTEIN_KINASE_DOM"/>
    <property type="match status" value="1"/>
</dbReference>
<dbReference type="AlphaFoldDB" id="A0A8C8HL39"/>
<dbReference type="Gene3D" id="1.10.510.10">
    <property type="entry name" value="Transferase(Phosphotransferase) domain 1"/>
    <property type="match status" value="1"/>
</dbReference>
<dbReference type="Pfam" id="PF00069">
    <property type="entry name" value="Pkinase"/>
    <property type="match status" value="1"/>
</dbReference>
<keyword evidence="7" id="KW-0067">ATP-binding</keyword>
<dbReference type="InterPro" id="IPR000719">
    <property type="entry name" value="Prot_kinase_dom"/>
</dbReference>
<evidence type="ECO:0000256" key="8">
    <source>
        <dbReference type="ARBA" id="ARBA00047899"/>
    </source>
</evidence>
<proteinExistence type="predicted"/>
<keyword evidence="2" id="KW-0723">Serine/threonine-protein kinase</keyword>
<feature type="region of interest" description="Disordered" evidence="10">
    <location>
        <begin position="674"/>
        <end position="774"/>
    </location>
</feature>
<evidence type="ECO:0000259" key="11">
    <source>
        <dbReference type="PROSITE" id="PS50011"/>
    </source>
</evidence>
<dbReference type="FunFam" id="1.10.510.10:FF:000072">
    <property type="entry name" value="AP2 associated kinase 1"/>
    <property type="match status" value="1"/>
</dbReference>
<dbReference type="GO" id="GO:0004674">
    <property type="term" value="F:protein serine/threonine kinase activity"/>
    <property type="evidence" value="ECO:0007669"/>
    <property type="project" value="UniProtKB-KW"/>
</dbReference>
<sequence length="929" mass="99687">MKKFFDSRRELVSSGPGSGAGGGGTGSGSSGGSFIGRVFTIGRYQVTVDETVAEGGFAIVFLVRTHQGVRCALKRMYVNNEHDLHICKLEIQIMRDLVGHRNIVGFLDSSITAVGSGDVWEVLILMDFCRGGQVVNLMNQRLQTGFTEAEVLQIFCDTCEAVARLHQCKTPIIHRDLKVENILLHDRGHYVLCDFGSATNRFQDPQAEGVPLVEEEIKKYTTLSYRAPEMINLYNGMVITTKADIWAMGCLLYKLCYFTLPFGESQVAICDGSFTIPDNSRYSPDMHCLIRYMLEPDPELRPDIYQVSHFSFRLAGIECPIRNVHNSPIPTKLPEPIRASDAVAKKSQSKARLSDPVPTMETSITPRSRPKAGGAQSIGILPIQPALTPRKRPNMAAGGPQPIANPVAAVAPLQKQPAGPAADLPLPPISSTPSACSHRTCSLLPCGTGGDNRPLPSGSLLPCGTGGDNRPLPSGSLLVCRTGRANRPLPLAACCLVGQGGITGPSPLAHLAPGRGLHKVGTLTPPSSPKMPPRGSHRRILSDVTHSAVFGVPISKSTQLLQAAAAEASLNKSKSASTTPSGSPCSSQQSVYQPGEGGAQTAPSVPTGSWNPFGDDNFSKLSAEELLNKDFAKLAESTTGERASLSTENLISGLQPVSAAGATCKAFPGKTSRVHLPLSPSDQGCVHSSDEEFEEEDKRKEEQCRRASESDEVGHDCSGSRPLLLDSDEEEEHRSELHLPPSQPRLSHPQLSTPSHQPTPGPHVPCQNNSQQMPQKARGGEVVPDVFSKAPFKVGQEEAGDVFANAPFPRPIVVTQQHPDVFLQAPFVKPKTLHPHPAVLYPVASETALLSQVAPQPFRPQALAKYSRHFQGPLPQQPVTAQRVLSSVSRQTAVSSVPVGPLHSWTSEVSAVDPFVSAPFHLKAPQEKP</sequence>
<feature type="region of interest" description="Disordered" evidence="10">
    <location>
        <begin position="572"/>
        <end position="613"/>
    </location>
</feature>
<keyword evidence="3" id="KW-0597">Phosphoprotein</keyword>
<evidence type="ECO:0000256" key="10">
    <source>
        <dbReference type="SAM" id="MobiDB-lite"/>
    </source>
</evidence>
<feature type="compositionally biased region" description="Polar residues" evidence="10">
    <location>
        <begin position="578"/>
        <end position="592"/>
    </location>
</feature>
<evidence type="ECO:0000256" key="2">
    <source>
        <dbReference type="ARBA" id="ARBA00022527"/>
    </source>
</evidence>
<protein>
    <recommendedName>
        <fullName evidence="1">non-specific serine/threonine protein kinase</fullName>
        <ecNumber evidence="1">2.7.11.1</ecNumber>
    </recommendedName>
</protein>
<dbReference type="PANTHER" id="PTHR47907:SF5">
    <property type="entry name" value="AP2 ASSOCIATED KINASE 1"/>
    <property type="match status" value="1"/>
</dbReference>
<dbReference type="Ensembl" id="ENSOTST00005072664.2">
    <property type="protein sequence ID" value="ENSOTSP00005066908.1"/>
    <property type="gene ID" value="ENSOTSG00005031882.2"/>
</dbReference>
<keyword evidence="4" id="KW-0808">Transferase</keyword>
<evidence type="ECO:0000256" key="9">
    <source>
        <dbReference type="ARBA" id="ARBA00048679"/>
    </source>
</evidence>
<name>A0A8C8HL39_ONCTS</name>
<evidence type="ECO:0000256" key="1">
    <source>
        <dbReference type="ARBA" id="ARBA00012513"/>
    </source>
</evidence>
<dbReference type="InterPro" id="IPR011009">
    <property type="entry name" value="Kinase-like_dom_sf"/>
</dbReference>
<dbReference type="PROSITE" id="PS00108">
    <property type="entry name" value="PROTEIN_KINASE_ST"/>
    <property type="match status" value="1"/>
</dbReference>
<gene>
    <name evidence="12" type="primary">LOC112262924</name>
</gene>
<dbReference type="InterPro" id="IPR008271">
    <property type="entry name" value="Ser/Thr_kinase_AS"/>
</dbReference>
<dbReference type="PANTHER" id="PTHR47907">
    <property type="entry name" value="PROTEIN KINASE DOMAIN-CONTAINING PROTEIN"/>
    <property type="match status" value="1"/>
</dbReference>
<dbReference type="GO" id="GO:0005524">
    <property type="term" value="F:ATP binding"/>
    <property type="evidence" value="ECO:0007669"/>
    <property type="project" value="UniProtKB-KW"/>
</dbReference>
<comment type="catalytic activity">
    <reaction evidence="8">
        <text>L-threonyl-[protein] + ATP = O-phospho-L-threonyl-[protein] + ADP + H(+)</text>
        <dbReference type="Rhea" id="RHEA:46608"/>
        <dbReference type="Rhea" id="RHEA-COMP:11060"/>
        <dbReference type="Rhea" id="RHEA-COMP:11605"/>
        <dbReference type="ChEBI" id="CHEBI:15378"/>
        <dbReference type="ChEBI" id="CHEBI:30013"/>
        <dbReference type="ChEBI" id="CHEBI:30616"/>
        <dbReference type="ChEBI" id="CHEBI:61977"/>
        <dbReference type="ChEBI" id="CHEBI:456216"/>
        <dbReference type="EC" id="2.7.11.1"/>
    </reaction>
</comment>
<organism evidence="12 13">
    <name type="scientific">Oncorhynchus tshawytscha</name>
    <name type="common">Chinook salmon</name>
    <name type="synonym">Salmo tshawytscha</name>
    <dbReference type="NCBI Taxonomy" id="74940"/>
    <lineage>
        <taxon>Eukaryota</taxon>
        <taxon>Metazoa</taxon>
        <taxon>Chordata</taxon>
        <taxon>Craniata</taxon>
        <taxon>Vertebrata</taxon>
        <taxon>Euteleostomi</taxon>
        <taxon>Actinopterygii</taxon>
        <taxon>Neopterygii</taxon>
        <taxon>Teleostei</taxon>
        <taxon>Protacanthopterygii</taxon>
        <taxon>Salmoniformes</taxon>
        <taxon>Salmonidae</taxon>
        <taxon>Salmoninae</taxon>
        <taxon>Oncorhynchus</taxon>
    </lineage>
</organism>
<feature type="region of interest" description="Disordered" evidence="10">
    <location>
        <begin position="345"/>
        <end position="376"/>
    </location>
</feature>
<dbReference type="Proteomes" id="UP000694402">
    <property type="component" value="Unassembled WGS sequence"/>
</dbReference>
<feature type="compositionally biased region" description="Basic and acidic residues" evidence="10">
    <location>
        <begin position="696"/>
        <end position="715"/>
    </location>
</feature>
<dbReference type="SUPFAM" id="SSF56112">
    <property type="entry name" value="Protein kinase-like (PK-like)"/>
    <property type="match status" value="1"/>
</dbReference>
<dbReference type="GeneTree" id="ENSGT00940000155968"/>
<evidence type="ECO:0000313" key="13">
    <source>
        <dbReference type="Proteomes" id="UP000694402"/>
    </source>
</evidence>
<evidence type="ECO:0000256" key="5">
    <source>
        <dbReference type="ARBA" id="ARBA00022741"/>
    </source>
</evidence>
<evidence type="ECO:0000313" key="12">
    <source>
        <dbReference type="Ensembl" id="ENSOTSP00005066908.1"/>
    </source>
</evidence>
<evidence type="ECO:0000256" key="6">
    <source>
        <dbReference type="ARBA" id="ARBA00022777"/>
    </source>
</evidence>
<comment type="catalytic activity">
    <reaction evidence="9">
        <text>L-seryl-[protein] + ATP = O-phospho-L-seryl-[protein] + ADP + H(+)</text>
        <dbReference type="Rhea" id="RHEA:17989"/>
        <dbReference type="Rhea" id="RHEA-COMP:9863"/>
        <dbReference type="Rhea" id="RHEA-COMP:11604"/>
        <dbReference type="ChEBI" id="CHEBI:15378"/>
        <dbReference type="ChEBI" id="CHEBI:29999"/>
        <dbReference type="ChEBI" id="CHEBI:30616"/>
        <dbReference type="ChEBI" id="CHEBI:83421"/>
        <dbReference type="ChEBI" id="CHEBI:456216"/>
        <dbReference type="EC" id="2.7.11.1"/>
    </reaction>
</comment>
<dbReference type="SMART" id="SM00220">
    <property type="entry name" value="S_TKc"/>
    <property type="match status" value="1"/>
</dbReference>
<keyword evidence="13" id="KW-1185">Reference proteome</keyword>
<keyword evidence="6" id="KW-0418">Kinase</keyword>
<evidence type="ECO:0000256" key="3">
    <source>
        <dbReference type="ARBA" id="ARBA00022553"/>
    </source>
</evidence>
<keyword evidence="5" id="KW-0547">Nucleotide-binding</keyword>
<dbReference type="EC" id="2.7.11.1" evidence="1"/>
<evidence type="ECO:0000256" key="4">
    <source>
        <dbReference type="ARBA" id="ARBA00022679"/>
    </source>
</evidence>
<reference evidence="12" key="2">
    <citation type="submission" date="2025-09" db="UniProtKB">
        <authorList>
            <consortium name="Ensembl"/>
        </authorList>
    </citation>
    <scope>IDENTIFICATION</scope>
</reference>